<accession>A0AAV5J1W1</accession>
<name>A0AAV5J1W1_9ROSI</name>
<gene>
    <name evidence="2" type="ORF">SLEP1_g16998</name>
</gene>
<proteinExistence type="predicted"/>
<reference evidence="2 3" key="1">
    <citation type="journal article" date="2021" name="Commun. Biol.">
        <title>The genome of Shorea leprosula (Dipterocarpaceae) highlights the ecological relevance of drought in aseasonal tropical rainforests.</title>
        <authorList>
            <person name="Ng K.K.S."/>
            <person name="Kobayashi M.J."/>
            <person name="Fawcett J.A."/>
            <person name="Hatakeyama M."/>
            <person name="Paape T."/>
            <person name="Ng C.H."/>
            <person name="Ang C.C."/>
            <person name="Tnah L.H."/>
            <person name="Lee C.T."/>
            <person name="Nishiyama T."/>
            <person name="Sese J."/>
            <person name="O'Brien M.J."/>
            <person name="Copetti D."/>
            <person name="Mohd Noor M.I."/>
            <person name="Ong R.C."/>
            <person name="Putra M."/>
            <person name="Sireger I.Z."/>
            <person name="Indrioko S."/>
            <person name="Kosugi Y."/>
            <person name="Izuno A."/>
            <person name="Isagi Y."/>
            <person name="Lee S.L."/>
            <person name="Shimizu K.K."/>
        </authorList>
    </citation>
    <scope>NUCLEOTIDE SEQUENCE [LARGE SCALE GENOMIC DNA]</scope>
    <source>
        <strain evidence="2">214</strain>
    </source>
</reference>
<evidence type="ECO:0000313" key="2">
    <source>
        <dbReference type="EMBL" id="GKV04906.1"/>
    </source>
</evidence>
<keyword evidence="3" id="KW-1185">Reference proteome</keyword>
<feature type="region of interest" description="Disordered" evidence="1">
    <location>
        <begin position="239"/>
        <end position="263"/>
    </location>
</feature>
<feature type="compositionally biased region" description="Polar residues" evidence="1">
    <location>
        <begin position="114"/>
        <end position="123"/>
    </location>
</feature>
<sequence length="302" mass="33551">MKGSRQDLIGEMPDEEQPPQESPVDVDVSPLCRDYNNQPANPSSACCCKCSCSSMKRPSRVSPEPSAERDSKKPNLHGPSLAASSVLPHPSAAPETQSFPTLRRCLSGRYTPPRLSTSLSGFSVTPLVPIPTQSSPPHRRYVSDPYSPPMSSNFQPLDSLVSQPPPEDAEIVADTLPPRGGPSSLPPKPPVRRRLMVDATPSPDKSFTRSPSSKEITREESPHIQRMKDRLKEMNEWLDEIRESEEPRVTKDPAKDENEEEEIEEAVWVEKTGECLVVHFKCPCGKGYQILLSEGKCYYKLM</sequence>
<feature type="compositionally biased region" description="Basic and acidic residues" evidence="1">
    <location>
        <begin position="215"/>
        <end position="226"/>
    </location>
</feature>
<organism evidence="2 3">
    <name type="scientific">Rubroshorea leprosula</name>
    <dbReference type="NCBI Taxonomy" id="152421"/>
    <lineage>
        <taxon>Eukaryota</taxon>
        <taxon>Viridiplantae</taxon>
        <taxon>Streptophyta</taxon>
        <taxon>Embryophyta</taxon>
        <taxon>Tracheophyta</taxon>
        <taxon>Spermatophyta</taxon>
        <taxon>Magnoliopsida</taxon>
        <taxon>eudicotyledons</taxon>
        <taxon>Gunneridae</taxon>
        <taxon>Pentapetalae</taxon>
        <taxon>rosids</taxon>
        <taxon>malvids</taxon>
        <taxon>Malvales</taxon>
        <taxon>Dipterocarpaceae</taxon>
        <taxon>Rubroshorea</taxon>
    </lineage>
</organism>
<feature type="region of interest" description="Disordered" evidence="1">
    <location>
        <begin position="1"/>
        <end position="226"/>
    </location>
</feature>
<feature type="compositionally biased region" description="Polar residues" evidence="1">
    <location>
        <begin position="203"/>
        <end position="214"/>
    </location>
</feature>
<dbReference type="Proteomes" id="UP001054252">
    <property type="component" value="Unassembled WGS sequence"/>
</dbReference>
<evidence type="ECO:0000313" key="3">
    <source>
        <dbReference type="Proteomes" id="UP001054252"/>
    </source>
</evidence>
<dbReference type="EMBL" id="BPVZ01000022">
    <property type="protein sequence ID" value="GKV04906.1"/>
    <property type="molecule type" value="Genomic_DNA"/>
</dbReference>
<comment type="caution">
    <text evidence="2">The sequence shown here is derived from an EMBL/GenBank/DDBJ whole genome shotgun (WGS) entry which is preliminary data.</text>
</comment>
<protein>
    <submittedName>
        <fullName evidence="2">Uncharacterized protein</fullName>
    </submittedName>
</protein>
<evidence type="ECO:0000256" key="1">
    <source>
        <dbReference type="SAM" id="MobiDB-lite"/>
    </source>
</evidence>
<dbReference type="AlphaFoldDB" id="A0AAV5J1W1"/>
<feature type="compositionally biased region" description="Polar residues" evidence="1">
    <location>
        <begin position="149"/>
        <end position="162"/>
    </location>
</feature>
<feature type="compositionally biased region" description="Basic and acidic residues" evidence="1">
    <location>
        <begin position="239"/>
        <end position="256"/>
    </location>
</feature>